<reference evidence="1" key="1">
    <citation type="submission" date="2022-10" db="EMBL/GenBank/DDBJ databases">
        <authorList>
            <person name="Boutroux M."/>
        </authorList>
    </citation>
    <scope>NUCLEOTIDE SEQUENCE</scope>
    <source>
        <strain evidence="1">51.81</strain>
    </source>
</reference>
<evidence type="ECO:0000313" key="3">
    <source>
        <dbReference type="Proteomes" id="UP001149607"/>
    </source>
</evidence>
<protein>
    <submittedName>
        <fullName evidence="1">Uncharacterized protein</fullName>
    </submittedName>
</protein>
<dbReference type="EMBL" id="CP146598">
    <property type="protein sequence ID" value="WWY03234.1"/>
    <property type="molecule type" value="Genomic_DNA"/>
</dbReference>
<evidence type="ECO:0000313" key="1">
    <source>
        <dbReference type="EMBL" id="MDD9326814.1"/>
    </source>
</evidence>
<accession>A0A9X4I9Y3</accession>
<proteinExistence type="predicted"/>
<dbReference type="EMBL" id="JAPQFL010000001">
    <property type="protein sequence ID" value="MDD9326814.1"/>
    <property type="molecule type" value="Genomic_DNA"/>
</dbReference>
<dbReference type="RefSeq" id="WP_274584159.1">
    <property type="nucleotide sequence ID" value="NZ_CP145811.1"/>
</dbReference>
<sequence>MTHVISLRFKNSLLPCGAESKVAKRGIIMLFIPAAQAACDFPTARTKTVWLRHFFAFIMAAFEMPE</sequence>
<dbReference type="AlphaFoldDB" id="A0A9X4I9Y3"/>
<dbReference type="Proteomes" id="UP001149607">
    <property type="component" value="Chromosome"/>
</dbReference>
<name>A0A9X4I9Y3_9NEIS</name>
<keyword evidence="3" id="KW-1185">Reference proteome</keyword>
<evidence type="ECO:0000313" key="2">
    <source>
        <dbReference type="EMBL" id="WWY03234.1"/>
    </source>
</evidence>
<reference evidence="2" key="2">
    <citation type="submission" date="2024-02" db="EMBL/GenBank/DDBJ databases">
        <title>Neisseria leonii sp. nov.</title>
        <authorList>
            <person name="Boutroux M."/>
            <person name="Favre-Rochex S."/>
            <person name="Gorgette O."/>
            <person name="Touak G."/>
            <person name="Muhle E."/>
            <person name="Chesneau O."/>
            <person name="Clermont D."/>
            <person name="Rahi P."/>
        </authorList>
    </citation>
    <scope>NUCLEOTIDE SEQUENCE</scope>
    <source>
        <strain evidence="2">51.81</strain>
    </source>
</reference>
<organism evidence="1">
    <name type="scientific">Neisseria leonii</name>
    <dbReference type="NCBI Taxonomy" id="2995413"/>
    <lineage>
        <taxon>Bacteria</taxon>
        <taxon>Pseudomonadati</taxon>
        <taxon>Pseudomonadota</taxon>
        <taxon>Betaproteobacteria</taxon>
        <taxon>Neisseriales</taxon>
        <taxon>Neisseriaceae</taxon>
        <taxon>Neisseria</taxon>
    </lineage>
</organism>
<gene>
    <name evidence="1" type="ORF">ORY91_000182</name>
    <name evidence="2" type="ORF">V9W64_00275</name>
</gene>